<feature type="region of interest" description="Disordered" evidence="1">
    <location>
        <begin position="171"/>
        <end position="195"/>
    </location>
</feature>
<evidence type="ECO:0000313" key="2">
    <source>
        <dbReference type="EMBL" id="KWV89095.1"/>
    </source>
</evidence>
<evidence type="ECO:0000313" key="3">
    <source>
        <dbReference type="Proteomes" id="UP000061348"/>
    </source>
</evidence>
<feature type="compositionally biased region" description="Basic and acidic residues" evidence="1">
    <location>
        <begin position="64"/>
        <end position="81"/>
    </location>
</feature>
<sequence>MPGGGICRAHQPVDHPGLATDFGGEPTSKNRNQPRRAHPQRQVQERFGRVHFVAPAQPQAEQTGEDHQEPQADHDPERPEHNGGVGTVLRRELLERRHLLVQGVSQDQAAQVRNLDRVFGFLGFHVRPTEQNQRRGLVADIFPVAFNRGDLGRLMLEGIEAVEVADHRLDGRNDQGHPHRHREHFADRRGVLAAQ</sequence>
<proteinExistence type="predicted"/>
<reference evidence="2 3" key="1">
    <citation type="submission" date="2015-05" db="EMBL/GenBank/DDBJ databases">
        <title>A genomic and transcriptomic approach to investigate the blue pigment phenotype in Pseudomonas fluorescens.</title>
        <authorList>
            <person name="Andreani N.A."/>
            <person name="Cardazzo B."/>
        </authorList>
    </citation>
    <scope>NUCLEOTIDE SEQUENCE [LARGE SCALE GENOMIC DNA]</scope>
    <source>
        <strain evidence="2 3">Ps_22</strain>
    </source>
</reference>
<feature type="compositionally biased region" description="Basic and acidic residues" evidence="1">
    <location>
        <begin position="184"/>
        <end position="195"/>
    </location>
</feature>
<accession>A0A109LKF3</accession>
<dbReference type="Proteomes" id="UP000061348">
    <property type="component" value="Unassembled WGS sequence"/>
</dbReference>
<dbReference type="AlphaFoldDB" id="A0A109LKF3"/>
<comment type="caution">
    <text evidence="2">The sequence shown here is derived from an EMBL/GenBank/DDBJ whole genome shotgun (WGS) entry which is preliminary data.</text>
</comment>
<feature type="region of interest" description="Disordered" evidence="1">
    <location>
        <begin position="1"/>
        <end position="84"/>
    </location>
</feature>
<name>A0A109LKF3_PSEFL</name>
<organism evidence="2 3">
    <name type="scientific">Pseudomonas fluorescens</name>
    <dbReference type="NCBI Taxonomy" id="294"/>
    <lineage>
        <taxon>Bacteria</taxon>
        <taxon>Pseudomonadati</taxon>
        <taxon>Pseudomonadota</taxon>
        <taxon>Gammaproteobacteria</taxon>
        <taxon>Pseudomonadales</taxon>
        <taxon>Pseudomonadaceae</taxon>
        <taxon>Pseudomonas</taxon>
    </lineage>
</organism>
<protein>
    <submittedName>
        <fullName evidence="2">Uncharacterized protein</fullName>
    </submittedName>
</protein>
<evidence type="ECO:0000256" key="1">
    <source>
        <dbReference type="SAM" id="MobiDB-lite"/>
    </source>
</evidence>
<dbReference type="EMBL" id="LCYA01000052">
    <property type="protein sequence ID" value="KWV89095.1"/>
    <property type="molecule type" value="Genomic_DNA"/>
</dbReference>
<gene>
    <name evidence="2" type="ORF">PFLmoz3_01994</name>
</gene>